<sequence length="305" mass="32573">MDLKQIEIVGRHPGPRLLILAGVHGDEYEPIAAVRRLADQIDREDLNGSVTLVPIANQPAYRRHSRIGADKLDLARTFPGSPNGTPTEQIAHAITKLIQQSDLMIDLHTGGLAMEISPLVGYMLVSDPATLQKQRQMATAFGLPIVWGTSAKLEGRSLSAARDANVPTIYAEWGGGGGCQADGVAAYTTGCLQVMADCKMTSAPTAAAPADRCVIEDDRDTSGHLQLNYPAPHGGFYEPTLALDTDVRPGDELGRLFDPFTSQATSIRSTQTGRLITRRVLPPVEAGDCLAVILEDPAETGANNE</sequence>
<dbReference type="PIRSF" id="PIRSF039012">
    <property type="entry name" value="ASP"/>
    <property type="match status" value="1"/>
</dbReference>
<name>A0A517M0T7_9BACT</name>
<dbReference type="AlphaFoldDB" id="A0A517M0T7"/>
<evidence type="ECO:0000256" key="2">
    <source>
        <dbReference type="ARBA" id="ARBA00022723"/>
    </source>
</evidence>
<evidence type="ECO:0000256" key="3">
    <source>
        <dbReference type="ARBA" id="ARBA00022801"/>
    </source>
</evidence>
<organism evidence="6 7">
    <name type="scientific">Rosistilla ulvae</name>
    <dbReference type="NCBI Taxonomy" id="1930277"/>
    <lineage>
        <taxon>Bacteria</taxon>
        <taxon>Pseudomonadati</taxon>
        <taxon>Planctomycetota</taxon>
        <taxon>Planctomycetia</taxon>
        <taxon>Pirellulales</taxon>
        <taxon>Pirellulaceae</taxon>
        <taxon>Rosistilla</taxon>
    </lineage>
</organism>
<dbReference type="GO" id="GO:0046872">
    <property type="term" value="F:metal ion binding"/>
    <property type="evidence" value="ECO:0007669"/>
    <property type="project" value="UniProtKB-KW"/>
</dbReference>
<dbReference type="CDD" id="cd06230">
    <property type="entry name" value="M14_ASTE_ASPA_like"/>
    <property type="match status" value="1"/>
</dbReference>
<dbReference type="SUPFAM" id="SSF53187">
    <property type="entry name" value="Zn-dependent exopeptidases"/>
    <property type="match status" value="1"/>
</dbReference>
<dbReference type="Proteomes" id="UP000319557">
    <property type="component" value="Chromosome"/>
</dbReference>
<dbReference type="PANTHER" id="PTHR37326">
    <property type="entry name" value="BLL3975 PROTEIN"/>
    <property type="match status" value="1"/>
</dbReference>
<dbReference type="InterPro" id="IPR043795">
    <property type="entry name" value="N-alpha-Ac-DABA-like"/>
</dbReference>
<dbReference type="EMBL" id="CP036261">
    <property type="protein sequence ID" value="QDS88485.1"/>
    <property type="molecule type" value="Genomic_DNA"/>
</dbReference>
<evidence type="ECO:0000313" key="6">
    <source>
        <dbReference type="EMBL" id="QDS88485.1"/>
    </source>
</evidence>
<keyword evidence="3" id="KW-0378">Hydrolase</keyword>
<reference evidence="6 7" key="1">
    <citation type="submission" date="2019-02" db="EMBL/GenBank/DDBJ databases">
        <title>Deep-cultivation of Planctomycetes and their phenomic and genomic characterization uncovers novel biology.</title>
        <authorList>
            <person name="Wiegand S."/>
            <person name="Jogler M."/>
            <person name="Boedeker C."/>
            <person name="Pinto D."/>
            <person name="Vollmers J."/>
            <person name="Rivas-Marin E."/>
            <person name="Kohn T."/>
            <person name="Peeters S.H."/>
            <person name="Heuer A."/>
            <person name="Rast P."/>
            <person name="Oberbeckmann S."/>
            <person name="Bunk B."/>
            <person name="Jeske O."/>
            <person name="Meyerdierks A."/>
            <person name="Storesund J.E."/>
            <person name="Kallscheuer N."/>
            <person name="Luecker S."/>
            <person name="Lage O.M."/>
            <person name="Pohl T."/>
            <person name="Merkel B.J."/>
            <person name="Hornburger P."/>
            <person name="Mueller R.-W."/>
            <person name="Bruemmer F."/>
            <person name="Labrenz M."/>
            <person name="Spormann A.M."/>
            <person name="Op den Camp H."/>
            <person name="Overmann J."/>
            <person name="Amann R."/>
            <person name="Jetten M.S.M."/>
            <person name="Mascher T."/>
            <person name="Medema M.H."/>
            <person name="Devos D.P."/>
            <person name="Kaster A.-K."/>
            <person name="Ovreas L."/>
            <person name="Rohde M."/>
            <person name="Galperin M.Y."/>
            <person name="Jogler C."/>
        </authorList>
    </citation>
    <scope>NUCLEOTIDE SEQUENCE [LARGE SCALE GENOMIC DNA]</scope>
    <source>
        <strain evidence="6 7">EC9</strain>
    </source>
</reference>
<feature type="domain" description="Succinylglutamate desuccinylase/Aspartoacylase catalytic" evidence="5">
    <location>
        <begin position="13"/>
        <end position="195"/>
    </location>
</feature>
<accession>A0A517M0T7</accession>
<dbReference type="OrthoDB" id="9782876at2"/>
<dbReference type="GO" id="GO:0016788">
    <property type="term" value="F:hydrolase activity, acting on ester bonds"/>
    <property type="evidence" value="ECO:0007669"/>
    <property type="project" value="InterPro"/>
</dbReference>
<keyword evidence="4" id="KW-0862">Zinc</keyword>
<dbReference type="Pfam" id="PF24827">
    <property type="entry name" value="AstE_AspA_cat"/>
    <property type="match status" value="1"/>
</dbReference>
<evidence type="ECO:0000313" key="7">
    <source>
        <dbReference type="Proteomes" id="UP000319557"/>
    </source>
</evidence>
<evidence type="ECO:0000256" key="1">
    <source>
        <dbReference type="ARBA" id="ARBA00001947"/>
    </source>
</evidence>
<gene>
    <name evidence="6" type="ORF">EC9_26760</name>
</gene>
<comment type="cofactor">
    <cofactor evidence="1">
        <name>Zn(2+)</name>
        <dbReference type="ChEBI" id="CHEBI:29105"/>
    </cofactor>
</comment>
<evidence type="ECO:0000256" key="4">
    <source>
        <dbReference type="ARBA" id="ARBA00022833"/>
    </source>
</evidence>
<dbReference type="InterPro" id="IPR053138">
    <property type="entry name" value="N-alpha-Ac-DABA_deacetylase"/>
</dbReference>
<keyword evidence="2" id="KW-0479">Metal-binding</keyword>
<dbReference type="GO" id="GO:0016811">
    <property type="term" value="F:hydrolase activity, acting on carbon-nitrogen (but not peptide) bonds, in linear amides"/>
    <property type="evidence" value="ECO:0007669"/>
    <property type="project" value="InterPro"/>
</dbReference>
<dbReference type="PANTHER" id="PTHR37326:SF1">
    <property type="entry name" value="BLL3975 PROTEIN"/>
    <property type="match status" value="1"/>
</dbReference>
<dbReference type="Gene3D" id="3.40.630.10">
    <property type="entry name" value="Zn peptidases"/>
    <property type="match status" value="1"/>
</dbReference>
<keyword evidence="7" id="KW-1185">Reference proteome</keyword>
<proteinExistence type="predicted"/>
<dbReference type="RefSeq" id="WP_145345750.1">
    <property type="nucleotide sequence ID" value="NZ_CP036261.1"/>
</dbReference>
<evidence type="ECO:0000259" key="5">
    <source>
        <dbReference type="Pfam" id="PF24827"/>
    </source>
</evidence>
<dbReference type="KEGG" id="ruv:EC9_26760"/>
<dbReference type="InterPro" id="IPR055438">
    <property type="entry name" value="AstE_AspA_cat"/>
</dbReference>
<protein>
    <submittedName>
        <fullName evidence="6">Aspartoacylase</fullName>
    </submittedName>
</protein>